<sequence length="207" mass="20845">MDIELARAWVRAIGAAVERDRERLGELDAAIGDGDHGANMQRGFAAAVDAVGAMSPESVGAVLTKTGTTLVSKVGGASGPLYGSAFRAAGKRLAAERAETEEVGAALSAALEEVRRLGGAQAGDKTMVDAFAPAVDAFTRVAGSGGRLDEAARAAADAADEGLRATEPLQARKGRASYLGERSVGHLDPGAASTALVFRALAEAAGA</sequence>
<dbReference type="NCBIfam" id="TIGR02365">
    <property type="entry name" value="dha_L_ycgS"/>
    <property type="match status" value="1"/>
</dbReference>
<dbReference type="EMBL" id="BAABIK010000008">
    <property type="protein sequence ID" value="GAA4938421.1"/>
    <property type="molecule type" value="Genomic_DNA"/>
</dbReference>
<dbReference type="InterPro" id="IPR012737">
    <property type="entry name" value="DhaK_L_YcgS"/>
</dbReference>
<keyword evidence="2 4" id="KW-0418">Kinase</keyword>
<accession>A0ABP9GG45</accession>
<dbReference type="InterPro" id="IPR004007">
    <property type="entry name" value="DhaL_dom"/>
</dbReference>
<dbReference type="SUPFAM" id="SSF101473">
    <property type="entry name" value="DhaL-like"/>
    <property type="match status" value="1"/>
</dbReference>
<dbReference type="InterPro" id="IPR050861">
    <property type="entry name" value="Dihydroxyacetone_Kinase"/>
</dbReference>
<gene>
    <name evidence="4" type="primary">dhaL</name>
    <name evidence="4" type="ORF">GCM10023224_19600</name>
</gene>
<dbReference type="Gene3D" id="1.25.40.340">
    <property type="match status" value="1"/>
</dbReference>
<dbReference type="InterPro" id="IPR036117">
    <property type="entry name" value="DhaL_dom_sf"/>
</dbReference>
<dbReference type="Proteomes" id="UP001499993">
    <property type="component" value="Unassembled WGS sequence"/>
</dbReference>
<dbReference type="SMART" id="SM01120">
    <property type="entry name" value="Dak2"/>
    <property type="match status" value="1"/>
</dbReference>
<evidence type="ECO:0000256" key="2">
    <source>
        <dbReference type="ARBA" id="ARBA00022777"/>
    </source>
</evidence>
<keyword evidence="1" id="KW-0808">Transferase</keyword>
<evidence type="ECO:0000256" key="1">
    <source>
        <dbReference type="ARBA" id="ARBA00022679"/>
    </source>
</evidence>
<dbReference type="PANTHER" id="PTHR28629:SF4">
    <property type="entry name" value="TRIOKINASE_FMN CYCLASE"/>
    <property type="match status" value="1"/>
</dbReference>
<keyword evidence="5" id="KW-1185">Reference proteome</keyword>
<evidence type="ECO:0000259" key="3">
    <source>
        <dbReference type="PROSITE" id="PS51480"/>
    </source>
</evidence>
<dbReference type="RefSeq" id="WP_344143368.1">
    <property type="nucleotide sequence ID" value="NZ_BAABIK010000008.1"/>
</dbReference>
<reference evidence="5" key="1">
    <citation type="journal article" date="2019" name="Int. J. Syst. Evol. Microbiol.">
        <title>The Global Catalogue of Microorganisms (GCM) 10K type strain sequencing project: providing services to taxonomists for standard genome sequencing and annotation.</title>
        <authorList>
            <consortium name="The Broad Institute Genomics Platform"/>
            <consortium name="The Broad Institute Genome Sequencing Center for Infectious Disease"/>
            <person name="Wu L."/>
            <person name="Ma J."/>
        </authorList>
    </citation>
    <scope>NUCLEOTIDE SEQUENCE [LARGE SCALE GENOMIC DNA]</scope>
    <source>
        <strain evidence="5">JCM 18123</strain>
    </source>
</reference>
<feature type="domain" description="DhaL" evidence="3">
    <location>
        <begin position="4"/>
        <end position="203"/>
    </location>
</feature>
<name>A0ABP9GG45_9ACTN</name>
<dbReference type="PANTHER" id="PTHR28629">
    <property type="entry name" value="TRIOKINASE/FMN CYCLASE"/>
    <property type="match status" value="1"/>
</dbReference>
<organism evidence="4 5">
    <name type="scientific">Streptomonospora halophila</name>
    <dbReference type="NCBI Taxonomy" id="427369"/>
    <lineage>
        <taxon>Bacteria</taxon>
        <taxon>Bacillati</taxon>
        <taxon>Actinomycetota</taxon>
        <taxon>Actinomycetes</taxon>
        <taxon>Streptosporangiales</taxon>
        <taxon>Nocardiopsidaceae</taxon>
        <taxon>Streptomonospora</taxon>
    </lineage>
</organism>
<evidence type="ECO:0000313" key="5">
    <source>
        <dbReference type="Proteomes" id="UP001499993"/>
    </source>
</evidence>
<evidence type="ECO:0000313" key="4">
    <source>
        <dbReference type="EMBL" id="GAA4938421.1"/>
    </source>
</evidence>
<dbReference type="PROSITE" id="PS51480">
    <property type="entry name" value="DHAL"/>
    <property type="match status" value="1"/>
</dbReference>
<protein>
    <submittedName>
        <fullName evidence="4">Dihydroxyacetone kinase subunit DhaL</fullName>
    </submittedName>
</protein>
<proteinExistence type="predicted"/>
<dbReference type="GO" id="GO:0016301">
    <property type="term" value="F:kinase activity"/>
    <property type="evidence" value="ECO:0007669"/>
    <property type="project" value="UniProtKB-KW"/>
</dbReference>
<comment type="caution">
    <text evidence="4">The sequence shown here is derived from an EMBL/GenBank/DDBJ whole genome shotgun (WGS) entry which is preliminary data.</text>
</comment>
<dbReference type="Pfam" id="PF02734">
    <property type="entry name" value="Dak2"/>
    <property type="match status" value="1"/>
</dbReference>